<comment type="catalytic activity">
    <reaction evidence="7">
        <text>prephenate + H(+) = 3-phenylpyruvate + CO2 + H2O</text>
        <dbReference type="Rhea" id="RHEA:21648"/>
        <dbReference type="ChEBI" id="CHEBI:15377"/>
        <dbReference type="ChEBI" id="CHEBI:15378"/>
        <dbReference type="ChEBI" id="CHEBI:16526"/>
        <dbReference type="ChEBI" id="CHEBI:18005"/>
        <dbReference type="ChEBI" id="CHEBI:29934"/>
        <dbReference type="EC" id="4.2.1.51"/>
    </reaction>
</comment>
<evidence type="ECO:0000313" key="10">
    <source>
        <dbReference type="EMBL" id="GBQ07699.1"/>
    </source>
</evidence>
<gene>
    <name evidence="10" type="ORF">AA15669_1492</name>
</gene>
<sequence>MSVIAFQGRPGAYSDLACRIVRPGWETYPCRSFADAIDAVRDGKADEALLPCENSLAGRVAEIHALLPQSGLKIIGEHFQRIEHCLLGVKGTTLETIKRVHTHPVAMAQVRSLLATYKFDAVTEFDTAGAAEMVARWGKPEEAAVASSLAGELNGLEVLARNVEDAAHNTTRFYRVTRQETPVDDILPEAAMTTLLVKVTNEPGALYGVLGCFARYGVNMTRIESYMLDGSFAASQFLVDVEGHPQAQALKGALAALADEHHESRVLGVYRRSEFRKAM</sequence>
<keyword evidence="4" id="KW-0057">Aromatic amino acid biosynthesis</keyword>
<accession>A0ABQ0P011</accession>
<dbReference type="Pfam" id="PF01842">
    <property type="entry name" value="ACT"/>
    <property type="match status" value="1"/>
</dbReference>
<reference evidence="10" key="1">
    <citation type="submission" date="2013-04" db="EMBL/GenBank/DDBJ databases">
        <title>The genome sequencing project of 58 acetic acid bacteria.</title>
        <authorList>
            <person name="Okamoto-Kainuma A."/>
            <person name="Ishikawa M."/>
            <person name="Umino S."/>
            <person name="Koizumi Y."/>
            <person name="Shiwa Y."/>
            <person name="Yoshikawa H."/>
            <person name="Matsutani M."/>
            <person name="Matsushita K."/>
        </authorList>
    </citation>
    <scope>NUCLEOTIDE SEQUENCE</scope>
    <source>
        <strain evidence="10">DSM 15669</strain>
    </source>
</reference>
<keyword evidence="6" id="KW-0456">Lyase</keyword>
<feature type="domain" description="ACT" evidence="9">
    <location>
        <begin position="194"/>
        <end position="271"/>
    </location>
</feature>
<dbReference type="PROSITE" id="PS51171">
    <property type="entry name" value="PREPHENATE_DEHYDR_3"/>
    <property type="match status" value="1"/>
</dbReference>
<dbReference type="Gene3D" id="3.30.70.260">
    <property type="match status" value="1"/>
</dbReference>
<dbReference type="InterPro" id="IPR001086">
    <property type="entry name" value="Preph_deHydtase"/>
</dbReference>
<name>A0ABQ0P011_9PROT</name>
<keyword evidence="5" id="KW-0584">Phenylalanine biosynthesis</keyword>
<dbReference type="EMBL" id="BAQD01000043">
    <property type="protein sequence ID" value="GBQ07699.1"/>
    <property type="molecule type" value="Genomic_DNA"/>
</dbReference>
<dbReference type="InterPro" id="IPR002912">
    <property type="entry name" value="ACT_dom"/>
</dbReference>
<dbReference type="InterPro" id="IPR045865">
    <property type="entry name" value="ACT-like_dom_sf"/>
</dbReference>
<dbReference type="NCBIfam" id="NF008866">
    <property type="entry name" value="PRK11899.1"/>
    <property type="match status" value="1"/>
</dbReference>
<dbReference type="SUPFAM" id="SSF55021">
    <property type="entry name" value="ACT-like"/>
    <property type="match status" value="1"/>
</dbReference>
<evidence type="ECO:0000256" key="2">
    <source>
        <dbReference type="ARBA" id="ARBA00013147"/>
    </source>
</evidence>
<dbReference type="RefSeq" id="WP_018979307.1">
    <property type="nucleotide sequence ID" value="NZ_BAQD01000043.1"/>
</dbReference>
<comment type="caution">
    <text evidence="10">The sequence shown here is derived from an EMBL/GenBank/DDBJ whole genome shotgun (WGS) entry which is preliminary data.</text>
</comment>
<evidence type="ECO:0000259" key="8">
    <source>
        <dbReference type="PROSITE" id="PS51171"/>
    </source>
</evidence>
<evidence type="ECO:0000313" key="11">
    <source>
        <dbReference type="Proteomes" id="UP001062901"/>
    </source>
</evidence>
<dbReference type="Gene3D" id="3.40.190.10">
    <property type="entry name" value="Periplasmic binding protein-like II"/>
    <property type="match status" value="2"/>
</dbReference>
<dbReference type="CDD" id="cd13631">
    <property type="entry name" value="PBP2_Ct-PDT_like"/>
    <property type="match status" value="1"/>
</dbReference>
<comment type="pathway">
    <text evidence="1">Amino-acid biosynthesis; L-phenylalanine biosynthesis; phenylpyruvate from prephenate: step 1/1.</text>
</comment>
<organism evidence="10 11">
    <name type="scientific">Saccharibacter floricola DSM 15669</name>
    <dbReference type="NCBI Taxonomy" id="1123227"/>
    <lineage>
        <taxon>Bacteria</taxon>
        <taxon>Pseudomonadati</taxon>
        <taxon>Pseudomonadota</taxon>
        <taxon>Alphaproteobacteria</taxon>
        <taxon>Acetobacterales</taxon>
        <taxon>Acetobacteraceae</taxon>
        <taxon>Saccharibacter</taxon>
    </lineage>
</organism>
<dbReference type="Proteomes" id="UP001062901">
    <property type="component" value="Unassembled WGS sequence"/>
</dbReference>
<evidence type="ECO:0000256" key="1">
    <source>
        <dbReference type="ARBA" id="ARBA00004741"/>
    </source>
</evidence>
<evidence type="ECO:0000259" key="9">
    <source>
        <dbReference type="PROSITE" id="PS51671"/>
    </source>
</evidence>
<dbReference type="CDD" id="cd04905">
    <property type="entry name" value="ACT_CM-PDT"/>
    <property type="match status" value="1"/>
</dbReference>
<feature type="domain" description="Prephenate dehydratase" evidence="8">
    <location>
        <begin position="3"/>
        <end position="178"/>
    </location>
</feature>
<proteinExistence type="predicted"/>
<dbReference type="Pfam" id="PF00800">
    <property type="entry name" value="PDT"/>
    <property type="match status" value="1"/>
</dbReference>
<evidence type="ECO:0000256" key="7">
    <source>
        <dbReference type="ARBA" id="ARBA00047848"/>
    </source>
</evidence>
<keyword evidence="3" id="KW-0028">Amino-acid biosynthesis</keyword>
<evidence type="ECO:0000256" key="6">
    <source>
        <dbReference type="ARBA" id="ARBA00023239"/>
    </source>
</evidence>
<evidence type="ECO:0000256" key="4">
    <source>
        <dbReference type="ARBA" id="ARBA00023141"/>
    </source>
</evidence>
<dbReference type="SUPFAM" id="SSF53850">
    <property type="entry name" value="Periplasmic binding protein-like II"/>
    <property type="match status" value="1"/>
</dbReference>
<dbReference type="PANTHER" id="PTHR21022:SF19">
    <property type="entry name" value="PREPHENATE DEHYDRATASE-RELATED"/>
    <property type="match status" value="1"/>
</dbReference>
<dbReference type="PROSITE" id="PS51671">
    <property type="entry name" value="ACT"/>
    <property type="match status" value="1"/>
</dbReference>
<evidence type="ECO:0000256" key="3">
    <source>
        <dbReference type="ARBA" id="ARBA00022605"/>
    </source>
</evidence>
<dbReference type="PANTHER" id="PTHR21022">
    <property type="entry name" value="PREPHENATE DEHYDRATASE P PROTEIN"/>
    <property type="match status" value="1"/>
</dbReference>
<keyword evidence="11" id="KW-1185">Reference proteome</keyword>
<dbReference type="EC" id="4.2.1.51" evidence="2"/>
<evidence type="ECO:0000256" key="5">
    <source>
        <dbReference type="ARBA" id="ARBA00023222"/>
    </source>
</evidence>
<protein>
    <recommendedName>
        <fullName evidence="2">prephenate dehydratase</fullName>
        <ecNumber evidence="2">4.2.1.51</ecNumber>
    </recommendedName>
</protein>